<organism evidence="1 2">
    <name type="scientific">Caerostris extrusa</name>
    <name type="common">Bark spider</name>
    <name type="synonym">Caerostris bankana</name>
    <dbReference type="NCBI Taxonomy" id="172846"/>
    <lineage>
        <taxon>Eukaryota</taxon>
        <taxon>Metazoa</taxon>
        <taxon>Ecdysozoa</taxon>
        <taxon>Arthropoda</taxon>
        <taxon>Chelicerata</taxon>
        <taxon>Arachnida</taxon>
        <taxon>Araneae</taxon>
        <taxon>Araneomorphae</taxon>
        <taxon>Entelegynae</taxon>
        <taxon>Araneoidea</taxon>
        <taxon>Araneidae</taxon>
        <taxon>Caerostris</taxon>
    </lineage>
</organism>
<evidence type="ECO:0000313" key="1">
    <source>
        <dbReference type="EMBL" id="GIX88829.1"/>
    </source>
</evidence>
<evidence type="ECO:0000313" key="2">
    <source>
        <dbReference type="Proteomes" id="UP001054945"/>
    </source>
</evidence>
<dbReference type="AlphaFoldDB" id="A0AAV4NYX1"/>
<reference evidence="1 2" key="1">
    <citation type="submission" date="2021-06" db="EMBL/GenBank/DDBJ databases">
        <title>Caerostris extrusa draft genome.</title>
        <authorList>
            <person name="Kono N."/>
            <person name="Arakawa K."/>
        </authorList>
    </citation>
    <scope>NUCLEOTIDE SEQUENCE [LARGE SCALE GENOMIC DNA]</scope>
</reference>
<accession>A0AAV4NYX1</accession>
<comment type="caution">
    <text evidence="1">The sequence shown here is derived from an EMBL/GenBank/DDBJ whole genome shotgun (WGS) entry which is preliminary data.</text>
</comment>
<dbReference type="Proteomes" id="UP001054945">
    <property type="component" value="Unassembled WGS sequence"/>
</dbReference>
<protein>
    <submittedName>
        <fullName evidence="1">Uncharacterized protein</fullName>
    </submittedName>
</protein>
<keyword evidence="2" id="KW-1185">Reference proteome</keyword>
<name>A0AAV4NYX1_CAEEX</name>
<proteinExistence type="predicted"/>
<sequence length="102" mass="12011">MFIDIEGPFIRGLVWLQRQRFYLGRYVQNTEIPFIRGVRHRCGVQDTVKLTVIVLVSSRTGQHEHKHSLRGPNRGSVRSVWLLSFLYHNLTQMIQFVPYSVE</sequence>
<gene>
    <name evidence="1" type="ORF">CEXT_258961</name>
</gene>
<dbReference type="EMBL" id="BPLR01021364">
    <property type="protein sequence ID" value="GIX88829.1"/>
    <property type="molecule type" value="Genomic_DNA"/>
</dbReference>